<accession>A0A7S1XRX8</accession>
<gene>
    <name evidence="3" type="ORF">PPAR1163_LOCUS15426</name>
</gene>
<evidence type="ECO:0000256" key="1">
    <source>
        <dbReference type="SAM" id="Phobius"/>
    </source>
</evidence>
<keyword evidence="2" id="KW-0732">Signal</keyword>
<organism evidence="3">
    <name type="scientific">Phaeomonas parva</name>
    <dbReference type="NCBI Taxonomy" id="124430"/>
    <lineage>
        <taxon>Eukaryota</taxon>
        <taxon>Sar</taxon>
        <taxon>Stramenopiles</taxon>
        <taxon>Ochrophyta</taxon>
        <taxon>Pinguiophyceae</taxon>
        <taxon>Pinguiochrysidales</taxon>
        <taxon>Pinguiochrysidaceae</taxon>
        <taxon>Phaeomonas</taxon>
    </lineage>
</organism>
<keyword evidence="1" id="KW-1133">Transmembrane helix</keyword>
<evidence type="ECO:0008006" key="4">
    <source>
        <dbReference type="Google" id="ProtNLM"/>
    </source>
</evidence>
<reference evidence="3" key="1">
    <citation type="submission" date="2021-01" db="EMBL/GenBank/DDBJ databases">
        <authorList>
            <person name="Corre E."/>
            <person name="Pelletier E."/>
            <person name="Niang G."/>
            <person name="Scheremetjew M."/>
            <person name="Finn R."/>
            <person name="Kale V."/>
            <person name="Holt S."/>
            <person name="Cochrane G."/>
            <person name="Meng A."/>
            <person name="Brown T."/>
            <person name="Cohen L."/>
        </authorList>
    </citation>
    <scope>NUCLEOTIDE SEQUENCE</scope>
    <source>
        <strain evidence="3">CCMP2877</strain>
    </source>
</reference>
<keyword evidence="1" id="KW-0812">Transmembrane</keyword>
<evidence type="ECO:0000313" key="3">
    <source>
        <dbReference type="EMBL" id="CAD9257055.1"/>
    </source>
</evidence>
<sequence>MGLAKLLHYALVLLASAATLMVGVCKITPDFDADVHKEMVTGFEEFTRIWTENFFGKYEFPAPLDALAAWLQDATNFRLYAGYQCIAAASALLLGSLLGVGALRGLALLALVFHFAAATLTHYWLSEDLSPPMSFLALLGLIILTMPAGKATKAKAS</sequence>
<feature type="signal peptide" evidence="2">
    <location>
        <begin position="1"/>
        <end position="17"/>
    </location>
</feature>
<keyword evidence="1" id="KW-0472">Membrane</keyword>
<feature type="transmembrane region" description="Helical" evidence="1">
    <location>
        <begin position="80"/>
        <end position="99"/>
    </location>
</feature>
<evidence type="ECO:0000256" key="2">
    <source>
        <dbReference type="SAM" id="SignalP"/>
    </source>
</evidence>
<dbReference type="EMBL" id="HBGJ01024150">
    <property type="protein sequence ID" value="CAD9257055.1"/>
    <property type="molecule type" value="Transcribed_RNA"/>
</dbReference>
<feature type="chain" id="PRO_5031411499" description="Transmembrane protein 107" evidence="2">
    <location>
        <begin position="18"/>
        <end position="157"/>
    </location>
</feature>
<feature type="transmembrane region" description="Helical" evidence="1">
    <location>
        <begin position="106"/>
        <end position="125"/>
    </location>
</feature>
<feature type="transmembrane region" description="Helical" evidence="1">
    <location>
        <begin position="131"/>
        <end position="149"/>
    </location>
</feature>
<proteinExistence type="predicted"/>
<name>A0A7S1XRX8_9STRA</name>
<protein>
    <recommendedName>
        <fullName evidence="4">Transmembrane protein 107</fullName>
    </recommendedName>
</protein>
<dbReference type="AlphaFoldDB" id="A0A7S1XRX8"/>